<dbReference type="InterPro" id="IPR011701">
    <property type="entry name" value="MFS"/>
</dbReference>
<dbReference type="GO" id="GO:0022857">
    <property type="term" value="F:transmembrane transporter activity"/>
    <property type="evidence" value="ECO:0007669"/>
    <property type="project" value="InterPro"/>
</dbReference>
<dbReference type="Pfam" id="PF07690">
    <property type="entry name" value="MFS_1"/>
    <property type="match status" value="1"/>
</dbReference>
<dbReference type="InterPro" id="IPR050189">
    <property type="entry name" value="MFS_Efflux_Transporters"/>
</dbReference>
<keyword evidence="5 6" id="KW-0472">Membrane</keyword>
<dbReference type="PANTHER" id="PTHR43124:SF4">
    <property type="entry name" value="SUGAR EFFLUX TRANSPORTER"/>
    <property type="match status" value="1"/>
</dbReference>
<feature type="transmembrane region" description="Helical" evidence="6">
    <location>
        <begin position="244"/>
        <end position="264"/>
    </location>
</feature>
<dbReference type="NCBIfam" id="NF002921">
    <property type="entry name" value="PRK03545.1"/>
    <property type="match status" value="1"/>
</dbReference>
<feature type="transmembrane region" description="Helical" evidence="6">
    <location>
        <begin position="12"/>
        <end position="36"/>
    </location>
</feature>
<dbReference type="GO" id="GO:0005886">
    <property type="term" value="C:plasma membrane"/>
    <property type="evidence" value="ECO:0007669"/>
    <property type="project" value="UniProtKB-SubCell"/>
</dbReference>
<dbReference type="Gene3D" id="1.20.1250.20">
    <property type="entry name" value="MFS general substrate transporter like domains"/>
    <property type="match status" value="1"/>
</dbReference>
<keyword evidence="4 6" id="KW-1133">Transmembrane helix</keyword>
<feature type="transmembrane region" description="Helical" evidence="6">
    <location>
        <begin position="56"/>
        <end position="73"/>
    </location>
</feature>
<evidence type="ECO:0000256" key="6">
    <source>
        <dbReference type="SAM" id="Phobius"/>
    </source>
</evidence>
<feature type="transmembrane region" description="Helical" evidence="6">
    <location>
        <begin position="138"/>
        <end position="157"/>
    </location>
</feature>
<dbReference type="CDD" id="cd17324">
    <property type="entry name" value="MFS_NepI_like"/>
    <property type="match status" value="1"/>
</dbReference>
<evidence type="ECO:0000256" key="5">
    <source>
        <dbReference type="ARBA" id="ARBA00023136"/>
    </source>
</evidence>
<keyword evidence="3 6" id="KW-0812">Transmembrane</keyword>
<name>A0A238HIF7_9NEIS</name>
<keyword evidence="2" id="KW-1003">Cell membrane</keyword>
<proteinExistence type="predicted"/>
<evidence type="ECO:0000256" key="3">
    <source>
        <dbReference type="ARBA" id="ARBA00022692"/>
    </source>
</evidence>
<evidence type="ECO:0000313" key="10">
    <source>
        <dbReference type="Proteomes" id="UP000215450"/>
    </source>
</evidence>
<dbReference type="AlphaFoldDB" id="A0A238HIF7"/>
<dbReference type="PANTHER" id="PTHR43124">
    <property type="entry name" value="PURINE EFFLUX PUMP PBUE"/>
    <property type="match status" value="1"/>
</dbReference>
<dbReference type="InterPro" id="IPR020846">
    <property type="entry name" value="MFS_dom"/>
</dbReference>
<dbReference type="STRING" id="1522312.GCA_900177895_01044"/>
<dbReference type="Proteomes" id="UP000215450">
    <property type="component" value="Unassembled WGS sequence"/>
</dbReference>
<evidence type="ECO:0000313" key="8">
    <source>
        <dbReference type="EMBL" id="SMQ13458.1"/>
    </source>
</evidence>
<organism evidence="8">
    <name type="scientific">Kingella negevensis</name>
    <dbReference type="NCBI Taxonomy" id="1522312"/>
    <lineage>
        <taxon>Bacteria</taxon>
        <taxon>Pseudomonadati</taxon>
        <taxon>Pseudomonadota</taxon>
        <taxon>Betaproteobacteria</taxon>
        <taxon>Neisseriales</taxon>
        <taxon>Neisseriaceae</taxon>
        <taxon>Kingella</taxon>
    </lineage>
</organism>
<keyword evidence="10" id="KW-1185">Reference proteome</keyword>
<feature type="domain" description="Major facilitator superfamily (MFS) profile" evidence="7">
    <location>
        <begin position="14"/>
        <end position="390"/>
    </location>
</feature>
<evidence type="ECO:0000256" key="4">
    <source>
        <dbReference type="ARBA" id="ARBA00022989"/>
    </source>
</evidence>
<dbReference type="PROSITE" id="PS50850">
    <property type="entry name" value="MFS"/>
    <property type="match status" value="1"/>
</dbReference>
<comment type="subcellular location">
    <subcellularLocation>
        <location evidence="1">Cell membrane</location>
        <topology evidence="1">Multi-pass membrane protein</topology>
    </subcellularLocation>
</comment>
<sequence>MLHKKDATKVAYLRVLALAVAAFIFNTTEFIPIALLTDIGKGFNMPVEDVGIMMTVYAWVVSLMSLPFMLLTANMERRKLLLLLFAVFIVGHGVSAIAWNFQILLVSRVMIALTHAVFWSITSVLVMRVAPRGKKQQALGWLSLGTALATILGLPLGRVIGQVLNWRTTLGLIGVLALGVMILLFKLLPKLESKNSGSLKSVPIVLKRPLLLGVYAMTAIGITAHFTAYSYIEPYVLHITHMSEQVATSVLLVFGLSGAVVSWLFGKFYPRNPDKFLQLTAGGLVVSLLAVWALGASEAAMFGLIFVWGIMISCMSLSMVARVLNYASDATDVASAIYSGIYNIGIGGGALVGGIVMRQQALGLSAIGLVGAVLAACGLGIYLWVYYRYNPQTQPENLVCVGRILVSDKRKR</sequence>
<gene>
    <name evidence="8" type="primary">sotB</name>
    <name evidence="8" type="ORF">KEBURONENSIS_02054</name>
    <name evidence="9" type="ORF">KEBURONENSIS_02077</name>
</gene>
<evidence type="ECO:0000256" key="1">
    <source>
        <dbReference type="ARBA" id="ARBA00004651"/>
    </source>
</evidence>
<feature type="transmembrane region" description="Helical" evidence="6">
    <location>
        <begin position="105"/>
        <end position="126"/>
    </location>
</feature>
<dbReference type="SUPFAM" id="SSF103473">
    <property type="entry name" value="MFS general substrate transporter"/>
    <property type="match status" value="1"/>
</dbReference>
<feature type="transmembrane region" description="Helical" evidence="6">
    <location>
        <begin position="210"/>
        <end position="232"/>
    </location>
</feature>
<dbReference type="OrthoDB" id="9788453at2"/>
<accession>A0A238HIF7</accession>
<evidence type="ECO:0000256" key="2">
    <source>
        <dbReference type="ARBA" id="ARBA00022475"/>
    </source>
</evidence>
<reference evidence="9 10" key="2">
    <citation type="submission" date="2017-06" db="EMBL/GenBank/DDBJ databases">
        <authorList>
            <person name="Kim H.J."/>
            <person name="Triplett B.A."/>
        </authorList>
    </citation>
    <scope>NUCLEOTIDE SEQUENCE [LARGE SCALE GENOMIC DNA]</scope>
    <source>
        <strain evidence="9">Kingella_eburonensis</strain>
    </source>
</reference>
<dbReference type="RefSeq" id="WP_095063397.1">
    <property type="nucleotide sequence ID" value="NZ_FXUV02000071.1"/>
</dbReference>
<dbReference type="InterPro" id="IPR036259">
    <property type="entry name" value="MFS_trans_sf"/>
</dbReference>
<protein>
    <submittedName>
        <fullName evidence="8">Sugar efflux transporter</fullName>
    </submittedName>
</protein>
<feature type="transmembrane region" description="Helical" evidence="6">
    <location>
        <begin position="80"/>
        <end position="99"/>
    </location>
</feature>
<reference evidence="8" key="1">
    <citation type="submission" date="2017-05" db="EMBL/GenBank/DDBJ databases">
        <authorList>
            <person name="Song R."/>
            <person name="Chenine A.L."/>
            <person name="Ruprecht R.M."/>
        </authorList>
    </citation>
    <scope>NUCLEOTIDE SEQUENCE</scope>
    <source>
        <strain evidence="8">Kingella_eburonensis</strain>
    </source>
</reference>
<dbReference type="EMBL" id="FXUV02000071">
    <property type="protein sequence ID" value="SNB83215.1"/>
    <property type="molecule type" value="Genomic_DNA"/>
</dbReference>
<feature type="transmembrane region" description="Helical" evidence="6">
    <location>
        <begin position="169"/>
        <end position="189"/>
    </location>
</feature>
<evidence type="ECO:0000259" key="7">
    <source>
        <dbReference type="PROSITE" id="PS50850"/>
    </source>
</evidence>
<feature type="transmembrane region" description="Helical" evidence="6">
    <location>
        <begin position="301"/>
        <end position="324"/>
    </location>
</feature>
<feature type="transmembrane region" description="Helical" evidence="6">
    <location>
        <begin position="276"/>
        <end position="295"/>
    </location>
</feature>
<dbReference type="EMBL" id="FXUV01000066">
    <property type="protein sequence ID" value="SMQ13458.1"/>
    <property type="molecule type" value="Genomic_DNA"/>
</dbReference>
<evidence type="ECO:0000313" key="9">
    <source>
        <dbReference type="EMBL" id="SNB83215.1"/>
    </source>
</evidence>
<feature type="transmembrane region" description="Helical" evidence="6">
    <location>
        <begin position="362"/>
        <end position="385"/>
    </location>
</feature>
<feature type="transmembrane region" description="Helical" evidence="6">
    <location>
        <begin position="336"/>
        <end position="356"/>
    </location>
</feature>